<reference evidence="1 2" key="1">
    <citation type="submission" date="2019-08" db="EMBL/GenBank/DDBJ databases">
        <authorList>
            <person name="Alioto T."/>
            <person name="Alioto T."/>
            <person name="Gomez Garrido J."/>
        </authorList>
    </citation>
    <scope>NUCLEOTIDE SEQUENCE [LARGE SCALE GENOMIC DNA]</scope>
</reference>
<keyword evidence="2" id="KW-1185">Reference proteome</keyword>
<dbReference type="AlphaFoldDB" id="A0A5E4NQ30"/>
<protein>
    <submittedName>
        <fullName evidence="1">Uncharacterized protein</fullName>
    </submittedName>
</protein>
<proteinExistence type="predicted"/>
<organism evidence="1 2">
    <name type="scientific">Cinara cedri</name>
    <dbReference type="NCBI Taxonomy" id="506608"/>
    <lineage>
        <taxon>Eukaryota</taxon>
        <taxon>Metazoa</taxon>
        <taxon>Ecdysozoa</taxon>
        <taxon>Arthropoda</taxon>
        <taxon>Hexapoda</taxon>
        <taxon>Insecta</taxon>
        <taxon>Pterygota</taxon>
        <taxon>Neoptera</taxon>
        <taxon>Paraneoptera</taxon>
        <taxon>Hemiptera</taxon>
        <taxon>Sternorrhyncha</taxon>
        <taxon>Aphidomorpha</taxon>
        <taxon>Aphidoidea</taxon>
        <taxon>Aphididae</taxon>
        <taxon>Lachninae</taxon>
        <taxon>Cinara</taxon>
    </lineage>
</organism>
<accession>A0A5E4NQ30</accession>
<name>A0A5E4NQ30_9HEMI</name>
<dbReference type="Proteomes" id="UP000325440">
    <property type="component" value="Unassembled WGS sequence"/>
</dbReference>
<gene>
    <name evidence="1" type="ORF">CINCED_3A012344</name>
</gene>
<evidence type="ECO:0000313" key="1">
    <source>
        <dbReference type="EMBL" id="VVC45859.1"/>
    </source>
</evidence>
<sequence>MDTTAILKRSSISTENDITVAEPLTVDESRLIVKKRRLSSSTMDYACLKKFKENSPECDQKQQRLVVSPSSPTHTSYILASPFYSPASSFYSLASPTYSQASPLYYSPASPPTACRHHRRNNGQYLKKKKNL</sequence>
<dbReference type="EMBL" id="CABPRJ010002416">
    <property type="protein sequence ID" value="VVC45859.1"/>
    <property type="molecule type" value="Genomic_DNA"/>
</dbReference>
<evidence type="ECO:0000313" key="2">
    <source>
        <dbReference type="Proteomes" id="UP000325440"/>
    </source>
</evidence>